<dbReference type="AlphaFoldDB" id="A0A7I4Y990"/>
<dbReference type="WBParaSite" id="HCON_00065620-00001">
    <property type="protein sequence ID" value="HCON_00065620-00001"/>
    <property type="gene ID" value="HCON_00065620"/>
</dbReference>
<dbReference type="InterPro" id="IPR011333">
    <property type="entry name" value="SKP1/BTB/POZ_sf"/>
</dbReference>
<dbReference type="SMART" id="SM00225">
    <property type="entry name" value="BTB"/>
    <property type="match status" value="1"/>
</dbReference>
<dbReference type="Gene3D" id="3.30.710.10">
    <property type="entry name" value="Potassium Channel Kv1.1, Chain A"/>
    <property type="match status" value="1"/>
</dbReference>
<dbReference type="PANTHER" id="PTHR14499:SF135">
    <property type="entry name" value="BTB DOMAIN-CONTAINING PROTEIN-RELATED"/>
    <property type="match status" value="1"/>
</dbReference>
<dbReference type="GO" id="GO:0051260">
    <property type="term" value="P:protein homooligomerization"/>
    <property type="evidence" value="ECO:0007669"/>
    <property type="project" value="InterPro"/>
</dbReference>
<organism evidence="2 3">
    <name type="scientific">Haemonchus contortus</name>
    <name type="common">Barber pole worm</name>
    <dbReference type="NCBI Taxonomy" id="6289"/>
    <lineage>
        <taxon>Eukaryota</taxon>
        <taxon>Metazoa</taxon>
        <taxon>Ecdysozoa</taxon>
        <taxon>Nematoda</taxon>
        <taxon>Chromadorea</taxon>
        <taxon>Rhabditida</taxon>
        <taxon>Rhabditina</taxon>
        <taxon>Rhabditomorpha</taxon>
        <taxon>Strongyloidea</taxon>
        <taxon>Trichostrongylidae</taxon>
        <taxon>Haemonchus</taxon>
    </lineage>
</organism>
<dbReference type="Pfam" id="PF02214">
    <property type="entry name" value="BTB_2"/>
    <property type="match status" value="1"/>
</dbReference>
<dbReference type="InterPro" id="IPR000210">
    <property type="entry name" value="BTB/POZ_dom"/>
</dbReference>
<evidence type="ECO:0000313" key="2">
    <source>
        <dbReference type="Proteomes" id="UP000025227"/>
    </source>
</evidence>
<dbReference type="PANTHER" id="PTHR14499">
    <property type="entry name" value="POTASSIUM CHANNEL TETRAMERIZATION DOMAIN-CONTAINING"/>
    <property type="match status" value="1"/>
</dbReference>
<sequence>MSTIRGSISSTPLPMSHSKHLEAEDVSTHHVTDIAYLNVGGKRYTTHFETLILSKSSYFHRFVRLDDVTGKVLLYRRYISVDSIGAIFVNRDGDLFAHALQFMRDGKRTALPQNTDILRQLIRESEFFGMEVWKSVLQQQLEATESQENQIQNLLVSINSHVTQMVEGIYFNGFKQS</sequence>
<evidence type="ECO:0000259" key="1">
    <source>
        <dbReference type="SMART" id="SM00225"/>
    </source>
</evidence>
<feature type="domain" description="BTB" evidence="1">
    <location>
        <begin position="33"/>
        <end position="145"/>
    </location>
</feature>
<dbReference type="SUPFAM" id="SSF54695">
    <property type="entry name" value="POZ domain"/>
    <property type="match status" value="1"/>
</dbReference>
<accession>A0A7I4Y990</accession>
<dbReference type="InterPro" id="IPR003131">
    <property type="entry name" value="T1-type_BTB"/>
</dbReference>
<protein>
    <submittedName>
        <fullName evidence="3">BTB domain-containing protein</fullName>
    </submittedName>
</protein>
<dbReference type="OrthoDB" id="2414723at2759"/>
<proteinExistence type="predicted"/>
<dbReference type="CDD" id="cd18316">
    <property type="entry name" value="BTB_POZ_KCTD-like"/>
    <property type="match status" value="1"/>
</dbReference>
<reference evidence="3" key="1">
    <citation type="submission" date="2020-12" db="UniProtKB">
        <authorList>
            <consortium name="WormBaseParasite"/>
        </authorList>
    </citation>
    <scope>IDENTIFICATION</scope>
    <source>
        <strain evidence="3">MHco3</strain>
    </source>
</reference>
<dbReference type="OMA" id="RDLVHIN"/>
<dbReference type="Proteomes" id="UP000025227">
    <property type="component" value="Unplaced"/>
</dbReference>
<evidence type="ECO:0000313" key="3">
    <source>
        <dbReference type="WBParaSite" id="HCON_00065620-00001"/>
    </source>
</evidence>
<keyword evidence="2" id="KW-1185">Reference proteome</keyword>
<name>A0A7I4Y990_HAECO</name>